<dbReference type="PROSITE" id="PS51166">
    <property type="entry name" value="CBM20"/>
    <property type="match status" value="1"/>
</dbReference>
<evidence type="ECO:0000256" key="9">
    <source>
        <dbReference type="PIRNR" id="PIRNR001031"/>
    </source>
</evidence>
<keyword evidence="8 9" id="KW-0624">Polysaccharide degradation</keyword>
<evidence type="ECO:0000256" key="6">
    <source>
        <dbReference type="ARBA" id="ARBA00023277"/>
    </source>
</evidence>
<evidence type="ECO:0000256" key="1">
    <source>
        <dbReference type="ARBA" id="ARBA00001863"/>
    </source>
</evidence>
<dbReference type="AlphaFoldDB" id="A0AA39MQ32"/>
<evidence type="ECO:0000256" key="5">
    <source>
        <dbReference type="ARBA" id="ARBA00023180"/>
    </source>
</evidence>
<keyword evidence="3" id="KW-0732">Signal</keyword>
<protein>
    <recommendedName>
        <fullName evidence="9">Glucoamylase</fullName>
        <ecNumber evidence="9">3.2.1.3</ecNumber>
    </recommendedName>
    <alternativeName>
        <fullName evidence="9">1,4-alpha-D-glucan glucohydrolase</fullName>
    </alternativeName>
    <alternativeName>
        <fullName evidence="9">Glucan 1,4-alpha-glucosidase</fullName>
    </alternativeName>
</protein>
<dbReference type="GO" id="GO:0000324">
    <property type="term" value="C:fungal-type vacuole"/>
    <property type="evidence" value="ECO:0007669"/>
    <property type="project" value="TreeGrafter"/>
</dbReference>
<keyword evidence="12" id="KW-0472">Membrane</keyword>
<keyword evidence="5" id="KW-0325">Glycoprotein</keyword>
<dbReference type="PIRSF" id="PIRSF001031">
    <property type="entry name" value="Glu-a-glcsd_SBD"/>
    <property type="match status" value="1"/>
</dbReference>
<evidence type="ECO:0000256" key="3">
    <source>
        <dbReference type="ARBA" id="ARBA00022729"/>
    </source>
</evidence>
<dbReference type="InterPro" id="IPR008928">
    <property type="entry name" value="6-hairpin_glycosidase_sf"/>
</dbReference>
<dbReference type="InterPro" id="IPR046966">
    <property type="entry name" value="Glucoamylase_active_site"/>
</dbReference>
<dbReference type="CDD" id="cd05808">
    <property type="entry name" value="CBM20_alpha_amylase"/>
    <property type="match status" value="1"/>
</dbReference>
<dbReference type="PANTHER" id="PTHR31616">
    <property type="entry name" value="TREHALASE"/>
    <property type="match status" value="1"/>
</dbReference>
<dbReference type="InterPro" id="IPR000165">
    <property type="entry name" value="Glucoamylase"/>
</dbReference>
<comment type="caution">
    <text evidence="14">The sequence shown here is derived from an EMBL/GenBank/DDBJ whole genome shotgun (WGS) entry which is preliminary data.</text>
</comment>
<dbReference type="PROSITE" id="PS00820">
    <property type="entry name" value="GLUCOAMYLASE"/>
    <property type="match status" value="1"/>
</dbReference>
<gene>
    <name evidence="14" type="ORF">EV421DRAFT_1811733</name>
</gene>
<dbReference type="InterPro" id="IPR012341">
    <property type="entry name" value="6hp_glycosidase-like_sf"/>
</dbReference>
<feature type="binding site" evidence="11">
    <location>
        <position position="203"/>
    </location>
    <ligand>
        <name>substrate</name>
    </ligand>
</feature>
<dbReference type="InterPro" id="IPR013784">
    <property type="entry name" value="Carb-bd-like_fold"/>
</dbReference>
<dbReference type="EMBL" id="JAUEPT010000029">
    <property type="protein sequence ID" value="KAK0441620.1"/>
    <property type="molecule type" value="Genomic_DNA"/>
</dbReference>
<evidence type="ECO:0000313" key="15">
    <source>
        <dbReference type="Proteomes" id="UP001175226"/>
    </source>
</evidence>
<dbReference type="Gene3D" id="1.50.10.10">
    <property type="match status" value="1"/>
</dbReference>
<comment type="similarity">
    <text evidence="2 9">Belongs to the glycosyl hydrolase 15 family.</text>
</comment>
<dbReference type="PRINTS" id="PR00736">
    <property type="entry name" value="GLHYDRLASE15"/>
</dbReference>
<dbReference type="Proteomes" id="UP001175226">
    <property type="component" value="Unassembled WGS sequence"/>
</dbReference>
<evidence type="ECO:0000313" key="14">
    <source>
        <dbReference type="EMBL" id="KAK0441620.1"/>
    </source>
</evidence>
<feature type="active site" description="Proton donor" evidence="10">
    <location>
        <position position="262"/>
    </location>
</feature>
<evidence type="ECO:0000256" key="7">
    <source>
        <dbReference type="ARBA" id="ARBA00023295"/>
    </source>
</evidence>
<keyword evidence="12" id="KW-1133">Transmembrane helix</keyword>
<evidence type="ECO:0000256" key="8">
    <source>
        <dbReference type="ARBA" id="ARBA00023326"/>
    </source>
</evidence>
<dbReference type="SMART" id="SM01065">
    <property type="entry name" value="CBM_2"/>
    <property type="match status" value="1"/>
</dbReference>
<dbReference type="GO" id="GO:2001070">
    <property type="term" value="F:starch binding"/>
    <property type="evidence" value="ECO:0007669"/>
    <property type="project" value="InterPro"/>
</dbReference>
<accession>A0AA39MQ32</accession>
<dbReference type="InterPro" id="IPR008291">
    <property type="entry name" value="Glucoamylase_SBD"/>
</dbReference>
<dbReference type="PANTHER" id="PTHR31616:SF12">
    <property type="entry name" value="GLUCOAMYLASE"/>
    <property type="match status" value="1"/>
</dbReference>
<dbReference type="FunFam" id="1.50.10.10:FF:000018">
    <property type="entry name" value="Glucoamylase"/>
    <property type="match status" value="1"/>
</dbReference>
<dbReference type="SUPFAM" id="SSF49452">
    <property type="entry name" value="Starch-binding domain-like"/>
    <property type="match status" value="1"/>
</dbReference>
<feature type="domain" description="CBM20" evidence="13">
    <location>
        <begin position="541"/>
        <end position="640"/>
    </location>
</feature>
<dbReference type="InterPro" id="IPR002044">
    <property type="entry name" value="CBM20"/>
</dbReference>
<evidence type="ECO:0000259" key="13">
    <source>
        <dbReference type="PROSITE" id="PS51166"/>
    </source>
</evidence>
<keyword evidence="7 9" id="KW-0326">Glycosidase</keyword>
<dbReference type="InterPro" id="IPR011613">
    <property type="entry name" value="GH15-like"/>
</dbReference>
<dbReference type="GO" id="GO:0000272">
    <property type="term" value="P:polysaccharide catabolic process"/>
    <property type="evidence" value="ECO:0007669"/>
    <property type="project" value="UniProtKB-KW"/>
</dbReference>
<dbReference type="Pfam" id="PF00686">
    <property type="entry name" value="CBM_20"/>
    <property type="match status" value="1"/>
</dbReference>
<dbReference type="InterPro" id="IPR013783">
    <property type="entry name" value="Ig-like_fold"/>
</dbReference>
<keyword evidence="4 9" id="KW-0378">Hydrolase</keyword>
<keyword evidence="6 9" id="KW-0119">Carbohydrate metabolism</keyword>
<keyword evidence="15" id="KW-1185">Reference proteome</keyword>
<evidence type="ECO:0000256" key="4">
    <source>
        <dbReference type="ARBA" id="ARBA00022801"/>
    </source>
</evidence>
<dbReference type="EC" id="3.2.1.3" evidence="9"/>
<evidence type="ECO:0000256" key="11">
    <source>
        <dbReference type="PIRSR" id="PIRSR001031-2"/>
    </source>
</evidence>
<feature type="active site" description="Proton acceptor" evidence="10">
    <location>
        <position position="259"/>
    </location>
</feature>
<dbReference type="Gene3D" id="2.60.40.10">
    <property type="entry name" value="Immunoglobulins"/>
    <property type="match status" value="1"/>
</dbReference>
<evidence type="ECO:0000256" key="12">
    <source>
        <dbReference type="SAM" id="Phobius"/>
    </source>
</evidence>
<name>A0AA39MQ32_9AGAR</name>
<evidence type="ECO:0000256" key="10">
    <source>
        <dbReference type="PIRSR" id="PIRSR001031-1"/>
    </source>
</evidence>
<comment type="catalytic activity">
    <reaction evidence="1 9">
        <text>Hydrolysis of terminal (1-&gt;4)-linked alpha-D-glucose residues successively from non-reducing ends of the chains with release of beta-D-glucose.</text>
        <dbReference type="EC" id="3.2.1.3"/>
    </reaction>
</comment>
<reference evidence="14" key="1">
    <citation type="submission" date="2023-06" db="EMBL/GenBank/DDBJ databases">
        <authorList>
            <consortium name="Lawrence Berkeley National Laboratory"/>
            <person name="Ahrendt S."/>
            <person name="Sahu N."/>
            <person name="Indic B."/>
            <person name="Wong-Bajracharya J."/>
            <person name="Merenyi Z."/>
            <person name="Ke H.-M."/>
            <person name="Monk M."/>
            <person name="Kocsube S."/>
            <person name="Drula E."/>
            <person name="Lipzen A."/>
            <person name="Balint B."/>
            <person name="Henrissat B."/>
            <person name="Andreopoulos B."/>
            <person name="Martin F.M."/>
            <person name="Harder C.B."/>
            <person name="Rigling D."/>
            <person name="Ford K.L."/>
            <person name="Foster G.D."/>
            <person name="Pangilinan J."/>
            <person name="Papanicolaou A."/>
            <person name="Barry K."/>
            <person name="LaButti K."/>
            <person name="Viragh M."/>
            <person name="Koriabine M."/>
            <person name="Yan M."/>
            <person name="Riley R."/>
            <person name="Champramary S."/>
            <person name="Plett K.L."/>
            <person name="Tsai I.J."/>
            <person name="Slot J."/>
            <person name="Sipos G."/>
            <person name="Plett J."/>
            <person name="Nagy L.G."/>
            <person name="Grigoriev I.V."/>
        </authorList>
    </citation>
    <scope>NUCLEOTIDE SEQUENCE</scope>
    <source>
        <strain evidence="14">FPL87.14</strain>
    </source>
</reference>
<proteinExistence type="inferred from homology"/>
<dbReference type="FunFam" id="2.60.40.10:FF:000552">
    <property type="entry name" value="Related to glucoamylase"/>
    <property type="match status" value="1"/>
</dbReference>
<sequence>MMVNHTPSPTRRRPYARLAHLILFLSVPIAFLYFSGIPLIVRSALYGDKYSIGTFDSNFDLTTNMRALFVYCLSLSASVWAQSSIVDAYVASESPIAKAGVLANIGPSGSKSAGAKAGVVIASPSTSDPNYLYTWTRDSSLVFKALIDQYTLGLDTTLRTEIDNFVTAEAAVQQVSNPSGTVSTGGLGEPKFNIDLSAFTGDWGRPQRDGPALRATALITYANWLIAGGNTSYVSNTVWPIIELDLGYVVTSWNQTGFDLWEEISSSSFFTTAVQHRSLREGATLATALGDQSLATQYSTQADNVLCFLQSYWNPTSLFMTSNTGGGRSGKDANTALASIHTFDPAAGCDAVTFQPCSDKALSSLKVYVDAFRSIYTINSGIASNAAVATGRYPEDVYMGGNPWYLTTAAVAEQLYDAIIVWKRTESIEVTSISLAFFQQFSSSVTAGVYASSTTTYSDLLAAVQTFADDFLAINAKYTPSGGGLAEQFSRSNGAPLSAIDLTWSYAAALTAFGARAGVVSASWGASGLKVPSSCSTNSGGGGESTVSITFNEYATTVFGENIYLTGSIYALQDWSTSTAILLSADKYPTWSITLDLPPSTFFQYKYIRKFNGVVTWESDPNRQFTTPASGSSVINDSWR</sequence>
<feature type="transmembrane region" description="Helical" evidence="12">
    <location>
        <begin position="21"/>
        <end position="41"/>
    </location>
</feature>
<dbReference type="Pfam" id="PF00723">
    <property type="entry name" value="Glyco_hydro_15"/>
    <property type="match status" value="1"/>
</dbReference>
<keyword evidence="12" id="KW-0812">Transmembrane</keyword>
<evidence type="ECO:0000256" key="2">
    <source>
        <dbReference type="ARBA" id="ARBA00006188"/>
    </source>
</evidence>
<dbReference type="SUPFAM" id="SSF48208">
    <property type="entry name" value="Six-hairpin glycosidases"/>
    <property type="match status" value="1"/>
</dbReference>
<organism evidence="14 15">
    <name type="scientific">Armillaria borealis</name>
    <dbReference type="NCBI Taxonomy" id="47425"/>
    <lineage>
        <taxon>Eukaryota</taxon>
        <taxon>Fungi</taxon>
        <taxon>Dikarya</taxon>
        <taxon>Basidiomycota</taxon>
        <taxon>Agaricomycotina</taxon>
        <taxon>Agaricomycetes</taxon>
        <taxon>Agaricomycetidae</taxon>
        <taxon>Agaricales</taxon>
        <taxon>Marasmiineae</taxon>
        <taxon>Physalacriaceae</taxon>
        <taxon>Armillaria</taxon>
    </lineage>
</organism>
<dbReference type="GO" id="GO:0004339">
    <property type="term" value="F:glucan 1,4-alpha-glucosidase activity"/>
    <property type="evidence" value="ECO:0007669"/>
    <property type="project" value="UniProtKB-EC"/>
</dbReference>